<dbReference type="GO" id="GO:0008270">
    <property type="term" value="F:zinc ion binding"/>
    <property type="evidence" value="ECO:0007669"/>
    <property type="project" value="UniProtKB-KW"/>
</dbReference>
<sequence length="125" mass="13399">MELRVEKICRHSSSALSIQASKLGSLATPAPTQPVTRATAPTFVEDDDGYIWGDAPGSRATSTPEVYPLATVITISGDPNEPQPLIRDRCIVCTENQRDSVCIPCGHVAGCYDCMRAVTQENSSC</sequence>
<dbReference type="InterPro" id="IPR001841">
    <property type="entry name" value="Znf_RING"/>
</dbReference>
<proteinExistence type="predicted"/>
<dbReference type="EMBL" id="WSZM01000110">
    <property type="protein sequence ID" value="KAF4041943.1"/>
    <property type="molecule type" value="Genomic_DNA"/>
</dbReference>
<accession>A0A833WH77</accession>
<dbReference type="AlphaFoldDB" id="A0A833WH77"/>
<comment type="caution">
    <text evidence="3">The sequence shown here is derived from an EMBL/GenBank/DDBJ whole genome shotgun (WGS) entry which is preliminary data.</text>
</comment>
<dbReference type="Pfam" id="PF13920">
    <property type="entry name" value="zf-C3HC4_3"/>
    <property type="match status" value="1"/>
</dbReference>
<keyword evidence="1" id="KW-0479">Metal-binding</keyword>
<name>A0A833WH77_PHYIN</name>
<protein>
    <submittedName>
        <fullName evidence="3">C3HC4 type (RING finger) zinc finger protein</fullName>
    </submittedName>
</protein>
<dbReference type="Gene3D" id="3.30.40.10">
    <property type="entry name" value="Zinc/RING finger domain, C3HC4 (zinc finger)"/>
    <property type="match status" value="1"/>
</dbReference>
<gene>
    <name evidence="3" type="ORF">GN244_ATG05767</name>
</gene>
<organism evidence="3 4">
    <name type="scientific">Phytophthora infestans</name>
    <name type="common">Potato late blight agent</name>
    <name type="synonym">Botrytis infestans</name>
    <dbReference type="NCBI Taxonomy" id="4787"/>
    <lineage>
        <taxon>Eukaryota</taxon>
        <taxon>Sar</taxon>
        <taxon>Stramenopiles</taxon>
        <taxon>Oomycota</taxon>
        <taxon>Peronosporomycetes</taxon>
        <taxon>Peronosporales</taxon>
        <taxon>Peronosporaceae</taxon>
        <taxon>Phytophthora</taxon>
    </lineage>
</organism>
<keyword evidence="4" id="KW-1185">Reference proteome</keyword>
<dbReference type="Proteomes" id="UP000602510">
    <property type="component" value="Unassembled WGS sequence"/>
</dbReference>
<evidence type="ECO:0000313" key="4">
    <source>
        <dbReference type="Proteomes" id="UP000602510"/>
    </source>
</evidence>
<feature type="domain" description="RING-type" evidence="2">
    <location>
        <begin position="90"/>
        <end position="125"/>
    </location>
</feature>
<keyword evidence="1" id="KW-0863">Zinc-finger</keyword>
<dbReference type="PROSITE" id="PS50089">
    <property type="entry name" value="ZF_RING_2"/>
    <property type="match status" value="1"/>
</dbReference>
<evidence type="ECO:0000256" key="1">
    <source>
        <dbReference type="PROSITE-ProRule" id="PRU00175"/>
    </source>
</evidence>
<reference evidence="3" key="1">
    <citation type="submission" date="2020-04" db="EMBL/GenBank/DDBJ databases">
        <title>Hybrid Assembly of Korean Phytophthora infestans isolates.</title>
        <authorList>
            <person name="Prokchorchik M."/>
            <person name="Lee Y."/>
            <person name="Seo J."/>
            <person name="Cho J.-H."/>
            <person name="Park Y.-E."/>
            <person name="Jang D.-C."/>
            <person name="Im J.-S."/>
            <person name="Choi J.-G."/>
            <person name="Park H.-J."/>
            <person name="Lee G.-B."/>
            <person name="Lee Y.-G."/>
            <person name="Hong S.-Y."/>
            <person name="Cho K."/>
            <person name="Sohn K.H."/>
        </authorList>
    </citation>
    <scope>NUCLEOTIDE SEQUENCE</scope>
    <source>
        <strain evidence="3">KR_1_A1</strain>
    </source>
</reference>
<dbReference type="InterPro" id="IPR013083">
    <property type="entry name" value="Znf_RING/FYVE/PHD"/>
</dbReference>
<keyword evidence="1" id="KW-0862">Zinc</keyword>
<evidence type="ECO:0000259" key="2">
    <source>
        <dbReference type="PROSITE" id="PS50089"/>
    </source>
</evidence>
<evidence type="ECO:0000313" key="3">
    <source>
        <dbReference type="EMBL" id="KAF4041943.1"/>
    </source>
</evidence>
<dbReference type="SUPFAM" id="SSF57850">
    <property type="entry name" value="RING/U-box"/>
    <property type="match status" value="1"/>
</dbReference>